<dbReference type="PANTHER" id="PTHR43280">
    <property type="entry name" value="ARAC-FAMILY TRANSCRIPTIONAL REGULATOR"/>
    <property type="match status" value="1"/>
</dbReference>
<dbReference type="GO" id="GO:0003700">
    <property type="term" value="F:DNA-binding transcription factor activity"/>
    <property type="evidence" value="ECO:0007669"/>
    <property type="project" value="InterPro"/>
</dbReference>
<gene>
    <name evidence="5" type="primary">rhaR</name>
    <name evidence="5" type="ORF">GCM10010911_12510</name>
</gene>
<dbReference type="PROSITE" id="PS01124">
    <property type="entry name" value="HTH_ARAC_FAMILY_2"/>
    <property type="match status" value="1"/>
</dbReference>
<dbReference type="SMART" id="SM00342">
    <property type="entry name" value="HTH_ARAC"/>
    <property type="match status" value="1"/>
</dbReference>
<keyword evidence="1" id="KW-0805">Transcription regulation</keyword>
<dbReference type="RefSeq" id="WP_188990126.1">
    <property type="nucleotide sequence ID" value="NZ_BMHP01000001.1"/>
</dbReference>
<dbReference type="InterPro" id="IPR020449">
    <property type="entry name" value="Tscrpt_reg_AraC-type_HTH"/>
</dbReference>
<dbReference type="InterPro" id="IPR011051">
    <property type="entry name" value="RmlC_Cupin_sf"/>
</dbReference>
<accession>A0A916YQ69</accession>
<dbReference type="PRINTS" id="PR00032">
    <property type="entry name" value="HTHARAC"/>
</dbReference>
<dbReference type="SUPFAM" id="SSF51182">
    <property type="entry name" value="RmlC-like cupins"/>
    <property type="match status" value="1"/>
</dbReference>
<dbReference type="Gene3D" id="1.10.10.60">
    <property type="entry name" value="Homeodomain-like"/>
    <property type="match status" value="2"/>
</dbReference>
<evidence type="ECO:0000313" key="5">
    <source>
        <dbReference type="EMBL" id="GGD56279.1"/>
    </source>
</evidence>
<dbReference type="SUPFAM" id="SSF46689">
    <property type="entry name" value="Homeodomain-like"/>
    <property type="match status" value="2"/>
</dbReference>
<evidence type="ECO:0000256" key="1">
    <source>
        <dbReference type="ARBA" id="ARBA00023015"/>
    </source>
</evidence>
<sequence>MKIPKKIIRGDSLWEPDLPLFVNRGGESFLLSMHTHDFVEIAYITEGRGLHYIGTDLLHVEQGDLFVIAIGTPHVFRPYSIEQDNNPVVYNCVFDRNYIQRFRYSLPQWGELQRIFQNGDYEYRYYKNQQDEIGAMIEKMYMEYTMRLPGYQLVLNSYMLNVISTLYRYEILGVSPSTTRNRLDRVFKHIHASFHENLKVEDLAALVPISTSHLQRLFRQLSGQTVTEYVQSWRIKKGCELLSYTSESVQEIAGKVGYKDHAYFHALFKRKIGMSPVQYRKLQERSSTEFIPLNKADRLEARSNLPGMINKSSTFHK</sequence>
<dbReference type="InterPro" id="IPR003313">
    <property type="entry name" value="AraC-bd"/>
</dbReference>
<evidence type="ECO:0000256" key="2">
    <source>
        <dbReference type="ARBA" id="ARBA00023125"/>
    </source>
</evidence>
<evidence type="ECO:0000256" key="3">
    <source>
        <dbReference type="ARBA" id="ARBA00023163"/>
    </source>
</evidence>
<dbReference type="InterPro" id="IPR018060">
    <property type="entry name" value="HTH_AraC"/>
</dbReference>
<reference evidence="5" key="2">
    <citation type="submission" date="2020-09" db="EMBL/GenBank/DDBJ databases">
        <authorList>
            <person name="Sun Q."/>
            <person name="Zhou Y."/>
        </authorList>
    </citation>
    <scope>NUCLEOTIDE SEQUENCE</scope>
    <source>
        <strain evidence="5">CGMCC 1.15178</strain>
    </source>
</reference>
<protein>
    <submittedName>
        <fullName evidence="5">HTH-type transcriptional activator RhaR</fullName>
    </submittedName>
</protein>
<dbReference type="InterPro" id="IPR014710">
    <property type="entry name" value="RmlC-like_jellyroll"/>
</dbReference>
<dbReference type="AlphaFoldDB" id="A0A916YQ69"/>
<name>A0A916YQ69_9BACL</name>
<reference evidence="5" key="1">
    <citation type="journal article" date="2014" name="Int. J. Syst. Evol. Microbiol.">
        <title>Complete genome sequence of Corynebacterium casei LMG S-19264T (=DSM 44701T), isolated from a smear-ripened cheese.</title>
        <authorList>
            <consortium name="US DOE Joint Genome Institute (JGI-PGF)"/>
            <person name="Walter F."/>
            <person name="Albersmeier A."/>
            <person name="Kalinowski J."/>
            <person name="Ruckert C."/>
        </authorList>
    </citation>
    <scope>NUCLEOTIDE SEQUENCE</scope>
    <source>
        <strain evidence="5">CGMCC 1.15178</strain>
    </source>
</reference>
<dbReference type="Pfam" id="PF12833">
    <property type="entry name" value="HTH_18"/>
    <property type="match status" value="1"/>
</dbReference>
<dbReference type="GO" id="GO:0043565">
    <property type="term" value="F:sequence-specific DNA binding"/>
    <property type="evidence" value="ECO:0007669"/>
    <property type="project" value="InterPro"/>
</dbReference>
<comment type="caution">
    <text evidence="5">The sequence shown here is derived from an EMBL/GenBank/DDBJ whole genome shotgun (WGS) entry which is preliminary data.</text>
</comment>
<feature type="domain" description="HTH araC/xylS-type" evidence="4">
    <location>
        <begin position="184"/>
        <end position="282"/>
    </location>
</feature>
<dbReference type="Pfam" id="PF02311">
    <property type="entry name" value="AraC_binding"/>
    <property type="match status" value="1"/>
</dbReference>
<evidence type="ECO:0000259" key="4">
    <source>
        <dbReference type="PROSITE" id="PS01124"/>
    </source>
</evidence>
<proteinExistence type="predicted"/>
<organism evidence="5 6">
    <name type="scientific">Paenibacillus nasutitermitis</name>
    <dbReference type="NCBI Taxonomy" id="1652958"/>
    <lineage>
        <taxon>Bacteria</taxon>
        <taxon>Bacillati</taxon>
        <taxon>Bacillota</taxon>
        <taxon>Bacilli</taxon>
        <taxon>Bacillales</taxon>
        <taxon>Paenibacillaceae</taxon>
        <taxon>Paenibacillus</taxon>
    </lineage>
</organism>
<keyword evidence="6" id="KW-1185">Reference proteome</keyword>
<dbReference type="Proteomes" id="UP000612456">
    <property type="component" value="Unassembled WGS sequence"/>
</dbReference>
<dbReference type="InterPro" id="IPR009057">
    <property type="entry name" value="Homeodomain-like_sf"/>
</dbReference>
<keyword evidence="2" id="KW-0238">DNA-binding</keyword>
<evidence type="ECO:0000313" key="6">
    <source>
        <dbReference type="Proteomes" id="UP000612456"/>
    </source>
</evidence>
<dbReference type="Gene3D" id="2.60.120.10">
    <property type="entry name" value="Jelly Rolls"/>
    <property type="match status" value="1"/>
</dbReference>
<keyword evidence="3" id="KW-0804">Transcription</keyword>
<dbReference type="PANTHER" id="PTHR43280:SF2">
    <property type="entry name" value="HTH-TYPE TRANSCRIPTIONAL REGULATOR EXSA"/>
    <property type="match status" value="1"/>
</dbReference>
<dbReference type="EMBL" id="BMHP01000001">
    <property type="protein sequence ID" value="GGD56279.1"/>
    <property type="molecule type" value="Genomic_DNA"/>
</dbReference>